<name>A0AAD7RH47_9TELE</name>
<proteinExistence type="predicted"/>
<dbReference type="Proteomes" id="UP001221898">
    <property type="component" value="Unassembled WGS sequence"/>
</dbReference>
<sequence>MISSAGTDLFTIACFSSSLVSGARGADSVGIAVRSCSSASSRVFGSRDLVTRASGSRSKAQNYGRKERGRASAP</sequence>
<reference evidence="2" key="1">
    <citation type="journal article" date="2023" name="Science">
        <title>Genome structures resolve the early diversification of teleost fishes.</title>
        <authorList>
            <person name="Parey E."/>
            <person name="Louis A."/>
            <person name="Montfort J."/>
            <person name="Bouchez O."/>
            <person name="Roques C."/>
            <person name="Iampietro C."/>
            <person name="Lluch J."/>
            <person name="Castinel A."/>
            <person name="Donnadieu C."/>
            <person name="Desvignes T."/>
            <person name="Floi Bucao C."/>
            <person name="Jouanno E."/>
            <person name="Wen M."/>
            <person name="Mejri S."/>
            <person name="Dirks R."/>
            <person name="Jansen H."/>
            <person name="Henkel C."/>
            <person name="Chen W.J."/>
            <person name="Zahm M."/>
            <person name="Cabau C."/>
            <person name="Klopp C."/>
            <person name="Thompson A.W."/>
            <person name="Robinson-Rechavi M."/>
            <person name="Braasch I."/>
            <person name="Lecointre G."/>
            <person name="Bobe J."/>
            <person name="Postlethwait J.H."/>
            <person name="Berthelot C."/>
            <person name="Roest Crollius H."/>
            <person name="Guiguen Y."/>
        </authorList>
    </citation>
    <scope>NUCLEOTIDE SEQUENCE</scope>
    <source>
        <strain evidence="2">NC1722</strain>
    </source>
</reference>
<dbReference type="AlphaFoldDB" id="A0AAD7RH47"/>
<gene>
    <name evidence="2" type="ORF">AAFF_G00212790</name>
</gene>
<organism evidence="2 3">
    <name type="scientific">Aldrovandia affinis</name>
    <dbReference type="NCBI Taxonomy" id="143900"/>
    <lineage>
        <taxon>Eukaryota</taxon>
        <taxon>Metazoa</taxon>
        <taxon>Chordata</taxon>
        <taxon>Craniata</taxon>
        <taxon>Vertebrata</taxon>
        <taxon>Euteleostomi</taxon>
        <taxon>Actinopterygii</taxon>
        <taxon>Neopterygii</taxon>
        <taxon>Teleostei</taxon>
        <taxon>Notacanthiformes</taxon>
        <taxon>Halosauridae</taxon>
        <taxon>Aldrovandia</taxon>
    </lineage>
</organism>
<feature type="compositionally biased region" description="Basic and acidic residues" evidence="1">
    <location>
        <begin position="64"/>
        <end position="74"/>
    </location>
</feature>
<protein>
    <submittedName>
        <fullName evidence="2">Uncharacterized protein</fullName>
    </submittedName>
</protein>
<evidence type="ECO:0000313" key="2">
    <source>
        <dbReference type="EMBL" id="KAJ8384035.1"/>
    </source>
</evidence>
<feature type="region of interest" description="Disordered" evidence="1">
    <location>
        <begin position="51"/>
        <end position="74"/>
    </location>
</feature>
<evidence type="ECO:0000256" key="1">
    <source>
        <dbReference type="SAM" id="MobiDB-lite"/>
    </source>
</evidence>
<comment type="caution">
    <text evidence="2">The sequence shown here is derived from an EMBL/GenBank/DDBJ whole genome shotgun (WGS) entry which is preliminary data.</text>
</comment>
<evidence type="ECO:0000313" key="3">
    <source>
        <dbReference type="Proteomes" id="UP001221898"/>
    </source>
</evidence>
<keyword evidence="3" id="KW-1185">Reference proteome</keyword>
<dbReference type="EMBL" id="JAINUG010000281">
    <property type="protein sequence ID" value="KAJ8384035.1"/>
    <property type="molecule type" value="Genomic_DNA"/>
</dbReference>
<accession>A0AAD7RH47</accession>